<dbReference type="Proteomes" id="UP000223913">
    <property type="component" value="Unassembled WGS sequence"/>
</dbReference>
<keyword evidence="2" id="KW-1185">Reference proteome</keyword>
<dbReference type="GO" id="GO:0008967">
    <property type="term" value="F:phosphoglycolate phosphatase activity"/>
    <property type="evidence" value="ECO:0007669"/>
    <property type="project" value="TreeGrafter"/>
</dbReference>
<dbReference type="Pfam" id="PF00702">
    <property type="entry name" value="Hydrolase"/>
    <property type="match status" value="1"/>
</dbReference>
<sequence length="238" mass="26004">MQKEKISLVVFDMAGTTVNEDNVVYKTLRDAVNSLGHDFSLDTVLLVGGGKEKFQAVKDILSPVYDDPGQLEADAKVAFQYFLDHLKVAYEKLNVVAYAGAQELFGYLQKRGVKVVLNTGYNRATATSLVQKLNWEEGRDFDLLVTASDVSNSRPAPDMIVLAMERLGIDEAEKVAKVGDSIIDIEEGKAAGCGLNIGITTGAQTKDQLATANPDLIIDSLLEMKDQVKFKDSELQQI</sequence>
<dbReference type="InterPro" id="IPR022468">
    <property type="entry name" value="PhnX-like"/>
</dbReference>
<reference evidence="1 2" key="1">
    <citation type="submission" date="2017-10" db="EMBL/GenBank/DDBJ databases">
        <title>The draft genome sequence of Lewinella nigricans NBRC 102662.</title>
        <authorList>
            <person name="Wang K."/>
        </authorList>
    </citation>
    <scope>NUCLEOTIDE SEQUENCE [LARGE SCALE GENOMIC DNA]</scope>
    <source>
        <strain evidence="1 2">NBRC 102662</strain>
    </source>
</reference>
<gene>
    <name evidence="1" type="ORF">CRP01_21505</name>
</gene>
<evidence type="ECO:0000313" key="2">
    <source>
        <dbReference type="Proteomes" id="UP000223913"/>
    </source>
</evidence>
<accession>A0A2D0N7U3</accession>
<dbReference type="InterPro" id="IPR006439">
    <property type="entry name" value="HAD-SF_hydro_IA"/>
</dbReference>
<dbReference type="InterPro" id="IPR036412">
    <property type="entry name" value="HAD-like_sf"/>
</dbReference>
<protein>
    <submittedName>
        <fullName evidence="1">HAD family hydrolase</fullName>
    </submittedName>
</protein>
<dbReference type="Gene3D" id="3.40.50.1000">
    <property type="entry name" value="HAD superfamily/HAD-like"/>
    <property type="match status" value="1"/>
</dbReference>
<dbReference type="GO" id="GO:0006281">
    <property type="term" value="P:DNA repair"/>
    <property type="evidence" value="ECO:0007669"/>
    <property type="project" value="TreeGrafter"/>
</dbReference>
<dbReference type="NCBIfam" id="TIGR03351">
    <property type="entry name" value="PhnX-like"/>
    <property type="match status" value="1"/>
</dbReference>
<dbReference type="AlphaFoldDB" id="A0A2D0N7U3"/>
<keyword evidence="1" id="KW-0378">Hydrolase</keyword>
<evidence type="ECO:0000313" key="1">
    <source>
        <dbReference type="EMBL" id="PHN04584.1"/>
    </source>
</evidence>
<dbReference type="OrthoDB" id="5504491at2"/>
<name>A0A2D0N7U3_FLAN2</name>
<organism evidence="1 2">
    <name type="scientific">Flavilitoribacter nigricans (strain ATCC 23147 / DSM 23189 / NBRC 102662 / NCIMB 1420 / SS-2)</name>
    <name type="common">Lewinella nigricans</name>
    <dbReference type="NCBI Taxonomy" id="1122177"/>
    <lineage>
        <taxon>Bacteria</taxon>
        <taxon>Pseudomonadati</taxon>
        <taxon>Bacteroidota</taxon>
        <taxon>Saprospiria</taxon>
        <taxon>Saprospirales</taxon>
        <taxon>Lewinellaceae</taxon>
        <taxon>Flavilitoribacter</taxon>
    </lineage>
</organism>
<proteinExistence type="predicted"/>
<dbReference type="PANTHER" id="PTHR43434:SF19">
    <property type="entry name" value="PHOSPHONOACETALDEHYDE HYDROLASE"/>
    <property type="match status" value="1"/>
</dbReference>
<dbReference type="InterPro" id="IPR050155">
    <property type="entry name" value="HAD-like_hydrolase_sf"/>
</dbReference>
<dbReference type="PANTHER" id="PTHR43434">
    <property type="entry name" value="PHOSPHOGLYCOLATE PHOSPHATASE"/>
    <property type="match status" value="1"/>
</dbReference>
<dbReference type="GO" id="GO:0005829">
    <property type="term" value="C:cytosol"/>
    <property type="evidence" value="ECO:0007669"/>
    <property type="project" value="TreeGrafter"/>
</dbReference>
<dbReference type="SFLD" id="SFLDG01129">
    <property type="entry name" value="C1.5:_HAD__Beta-PGM__Phosphata"/>
    <property type="match status" value="1"/>
</dbReference>
<dbReference type="SUPFAM" id="SSF56784">
    <property type="entry name" value="HAD-like"/>
    <property type="match status" value="1"/>
</dbReference>
<dbReference type="SFLD" id="SFLDS00003">
    <property type="entry name" value="Haloacid_Dehalogenase"/>
    <property type="match status" value="1"/>
</dbReference>
<dbReference type="RefSeq" id="WP_099152157.1">
    <property type="nucleotide sequence ID" value="NZ_PDUD01000025.1"/>
</dbReference>
<dbReference type="NCBIfam" id="TIGR01549">
    <property type="entry name" value="HAD-SF-IA-v1"/>
    <property type="match status" value="1"/>
</dbReference>
<dbReference type="EMBL" id="PDUD01000025">
    <property type="protein sequence ID" value="PHN04584.1"/>
    <property type="molecule type" value="Genomic_DNA"/>
</dbReference>
<comment type="caution">
    <text evidence="1">The sequence shown here is derived from an EMBL/GenBank/DDBJ whole genome shotgun (WGS) entry which is preliminary data.</text>
</comment>
<dbReference type="InterPro" id="IPR023214">
    <property type="entry name" value="HAD_sf"/>
</dbReference>